<evidence type="ECO:0000256" key="7">
    <source>
        <dbReference type="ARBA" id="ARBA00022918"/>
    </source>
</evidence>
<dbReference type="Gene3D" id="1.10.340.70">
    <property type="match status" value="1"/>
</dbReference>
<feature type="region of interest" description="Disordered" evidence="8">
    <location>
        <begin position="1008"/>
        <end position="1027"/>
    </location>
</feature>
<dbReference type="CDD" id="cd00303">
    <property type="entry name" value="retropepsin_like"/>
    <property type="match status" value="1"/>
</dbReference>
<keyword evidence="2" id="KW-0808">Transferase</keyword>
<evidence type="ECO:0000259" key="9">
    <source>
        <dbReference type="Pfam" id="PF17917"/>
    </source>
</evidence>
<dbReference type="InterPro" id="IPR050951">
    <property type="entry name" value="Retrovirus_Pol_polyprotein"/>
</dbReference>
<keyword evidence="4" id="KW-0540">Nuclease</keyword>
<evidence type="ECO:0000256" key="2">
    <source>
        <dbReference type="ARBA" id="ARBA00022679"/>
    </source>
</evidence>
<dbReference type="InterPro" id="IPR043128">
    <property type="entry name" value="Rev_trsase/Diguanyl_cyclase"/>
</dbReference>
<dbReference type="CDD" id="cd09274">
    <property type="entry name" value="RNase_HI_RT_Ty3"/>
    <property type="match status" value="1"/>
</dbReference>
<evidence type="ECO:0000256" key="1">
    <source>
        <dbReference type="ARBA" id="ARBA00012493"/>
    </source>
</evidence>
<dbReference type="Gene3D" id="2.40.70.10">
    <property type="entry name" value="Acid Proteases"/>
    <property type="match status" value="1"/>
</dbReference>
<dbReference type="InterPro" id="IPR036397">
    <property type="entry name" value="RNaseH_sf"/>
</dbReference>
<dbReference type="Pfam" id="PF10232">
    <property type="entry name" value="Med8"/>
    <property type="match status" value="1"/>
</dbReference>
<evidence type="ECO:0000256" key="6">
    <source>
        <dbReference type="ARBA" id="ARBA00022801"/>
    </source>
</evidence>
<feature type="compositionally biased region" description="Low complexity" evidence="8">
    <location>
        <begin position="1014"/>
        <end position="1027"/>
    </location>
</feature>
<dbReference type="EC" id="2.7.7.49" evidence="1"/>
<accession>A0ABY6KVH2</accession>
<proteinExistence type="predicted"/>
<organism evidence="11 12">
    <name type="scientific">Cordylochernes scorpioides</name>
    <dbReference type="NCBI Taxonomy" id="51811"/>
    <lineage>
        <taxon>Eukaryota</taxon>
        <taxon>Metazoa</taxon>
        <taxon>Ecdysozoa</taxon>
        <taxon>Arthropoda</taxon>
        <taxon>Chelicerata</taxon>
        <taxon>Arachnida</taxon>
        <taxon>Pseudoscorpiones</taxon>
        <taxon>Cheliferoidea</taxon>
        <taxon>Chernetidae</taxon>
        <taxon>Cordylochernes</taxon>
    </lineage>
</organism>
<dbReference type="InterPro" id="IPR043502">
    <property type="entry name" value="DNA/RNA_pol_sf"/>
</dbReference>
<dbReference type="Gene3D" id="3.30.420.10">
    <property type="entry name" value="Ribonuclease H-like superfamily/Ribonuclease H"/>
    <property type="match status" value="1"/>
</dbReference>
<dbReference type="InterPro" id="IPR012337">
    <property type="entry name" value="RNaseH-like_sf"/>
</dbReference>
<dbReference type="Proteomes" id="UP001235939">
    <property type="component" value="Chromosome 10"/>
</dbReference>
<feature type="compositionally biased region" description="Pro residues" evidence="8">
    <location>
        <begin position="1053"/>
        <end position="1067"/>
    </location>
</feature>
<dbReference type="SUPFAM" id="SSF53098">
    <property type="entry name" value="Ribonuclease H-like"/>
    <property type="match status" value="1"/>
</dbReference>
<feature type="region of interest" description="Disordered" evidence="8">
    <location>
        <begin position="1042"/>
        <end position="1072"/>
    </location>
</feature>
<dbReference type="InterPro" id="IPR021109">
    <property type="entry name" value="Peptidase_aspartic_dom_sf"/>
</dbReference>
<reference evidence="11 12" key="1">
    <citation type="submission" date="2022-01" db="EMBL/GenBank/DDBJ databases">
        <title>A chromosomal length assembly of Cordylochernes scorpioides.</title>
        <authorList>
            <person name="Zeh D."/>
            <person name="Zeh J."/>
        </authorList>
    </citation>
    <scope>NUCLEOTIDE SEQUENCE [LARGE SCALE GENOMIC DNA]</scope>
    <source>
        <strain evidence="11">IN4F17</strain>
        <tissue evidence="11">Whole Body</tissue>
    </source>
</reference>
<feature type="domain" description="Reverse transcriptase RNase H-like" evidence="9">
    <location>
        <begin position="560"/>
        <end position="657"/>
    </location>
</feature>
<evidence type="ECO:0000256" key="5">
    <source>
        <dbReference type="ARBA" id="ARBA00022759"/>
    </source>
</evidence>
<keyword evidence="12" id="KW-1185">Reference proteome</keyword>
<evidence type="ECO:0000313" key="11">
    <source>
        <dbReference type="EMBL" id="UYV72865.1"/>
    </source>
</evidence>
<keyword evidence="7" id="KW-0695">RNA-directed DNA polymerase</keyword>
<dbReference type="SUPFAM" id="SSF50630">
    <property type="entry name" value="Acid proteases"/>
    <property type="match status" value="2"/>
</dbReference>
<dbReference type="Gene3D" id="3.30.70.270">
    <property type="match status" value="2"/>
</dbReference>
<dbReference type="EMBL" id="CP092872">
    <property type="protein sequence ID" value="UYV72865.1"/>
    <property type="molecule type" value="Genomic_DNA"/>
</dbReference>
<evidence type="ECO:0000256" key="4">
    <source>
        <dbReference type="ARBA" id="ARBA00022722"/>
    </source>
</evidence>
<evidence type="ECO:0000256" key="8">
    <source>
        <dbReference type="SAM" id="MobiDB-lite"/>
    </source>
</evidence>
<dbReference type="SUPFAM" id="SSF56672">
    <property type="entry name" value="DNA/RNA polymerases"/>
    <property type="match status" value="1"/>
</dbReference>
<dbReference type="InterPro" id="IPR019364">
    <property type="entry name" value="Mediatior_Med8_fun/met"/>
</dbReference>
<evidence type="ECO:0000313" key="12">
    <source>
        <dbReference type="Proteomes" id="UP001235939"/>
    </source>
</evidence>
<keyword evidence="5" id="KW-0255">Endonuclease</keyword>
<evidence type="ECO:0000259" key="10">
    <source>
        <dbReference type="Pfam" id="PF17921"/>
    </source>
</evidence>
<dbReference type="PANTHER" id="PTHR37984">
    <property type="entry name" value="PROTEIN CBG26694"/>
    <property type="match status" value="1"/>
</dbReference>
<dbReference type="InterPro" id="IPR041588">
    <property type="entry name" value="Integrase_H2C2"/>
</dbReference>
<feature type="domain" description="Integrase zinc-binding" evidence="10">
    <location>
        <begin position="712"/>
        <end position="743"/>
    </location>
</feature>
<protein>
    <recommendedName>
        <fullName evidence="1">RNA-directed DNA polymerase</fullName>
        <ecNumber evidence="1">2.7.7.49</ecNumber>
    </recommendedName>
</protein>
<dbReference type="InterPro" id="IPR041373">
    <property type="entry name" value="RT_RNaseH"/>
</dbReference>
<dbReference type="Pfam" id="PF17917">
    <property type="entry name" value="RT_RNaseH"/>
    <property type="match status" value="1"/>
</dbReference>
<gene>
    <name evidence="11" type="ORF">LAZ67_10001030</name>
</gene>
<dbReference type="PANTHER" id="PTHR37984:SF12">
    <property type="entry name" value="RIBONUCLEASE H"/>
    <property type="match status" value="1"/>
</dbReference>
<keyword evidence="3" id="KW-0548">Nucleotidyltransferase</keyword>
<evidence type="ECO:0000256" key="3">
    <source>
        <dbReference type="ARBA" id="ARBA00022695"/>
    </source>
</evidence>
<keyword evidence="6" id="KW-0378">Hydrolase</keyword>
<name>A0ABY6KVH2_9ARAC</name>
<dbReference type="Pfam" id="PF17921">
    <property type="entry name" value="Integrase_H2C2"/>
    <property type="match status" value="1"/>
</dbReference>
<sequence length="1096" mass="124633">MNNLPPPSAFTIDQNDPNKWPKWRKKIENYIIASDLNSKTIQQQRAILLHIIGDLALEIYNTFGFEENAQSPTIKDILDKYDQYFRPFKNTIYKRYLFFTCEQKLNQTFDDFVTEIKSKAEDCEFENIKDSLIRDRIVLGCRDTTLREKYLQNPDLTLSLAINQGQAAEASQKQLRNIEKDSIDAIRKNSNERYKPTTSLKNSYTSNPVRANFNKSIRCSKCNMAHDFGKCPAYGKECYKCRQPNHFANCCKNRAIRCIQEIEEEKDNLLIIDSIMVGQVLRKPWKELIYIQGHPVDIKLDTGADVNILPESLIKEWPNMPLLETADCKIYTYTGQQIPVVGKCLLDSNLDGNEIAMLIDSGSMYSILNKETYLKYWKMKQLSKSNVSLRTWASDKVKILGKLNVMAKVANCTKSMPILVAGGLGPNILGRQWFGAFHLKMNFLNLNGSNPISPEFEELFKEEIDAYNGPLIHIDLPENAVPKFKKTEKVLLHFKEAGLRLKRNKCKFYVPEIEFLGMKIDNKGIHPSEEKLRAIKDARPPSNKKELMSFLGLLNYYESCDVSEYGIGAILSQVDHGVERPVVFTSRTLNKTERRYAVINREALVVIFAESKFYQYLLGRKFKILTDHKPLIGLFNPSKPIPQVLSPRMLRWCLTLSAHSYSIEYKPGRTNGNVDALSRLPLNESPSEVPNPPEVFFIESEHAAISSSEVANRTKALAQGLCWWPNMDKDIERMVSNCRICLSCSHDPPKTSVYPWIWPSRPWSRLHIDHAGPFQGKLFLVAVDAFSKWTEAKIVLSTSTETTIKVLREMFATHGLRSTVVAFCEGSKADCRAEYALLSNAGSLMYCQQAMDKEEKLLEATQEALIIRGEDIKRTLSNFILKLENEVELNTWPLMLDHFALLSGQINSFMKVLKNDKTPQLRNRVFIPLLLNQDRDPDLAKLTENRVQAFNHEVVPDYLRTKPDPELETRENQVLLKASQTSPDTAQKQLMGFNKIVNSAIEIVKNAREEWESESSQRSNPPQTSSLADTTTLLAAVSMGKNLRPTMDTPKGPVQPPPQAAPAPRPTMMPVAGGKLPSSIKTNIKAAVSQMHPYNR</sequence>